<evidence type="ECO:0000313" key="3">
    <source>
        <dbReference type="Proteomes" id="UP000187609"/>
    </source>
</evidence>
<dbReference type="EMBL" id="MJEQ01037192">
    <property type="protein sequence ID" value="OIS97868.1"/>
    <property type="molecule type" value="Genomic_DNA"/>
</dbReference>
<name>A0A1J6HYD0_NICAT</name>
<sequence>MARKIMILALVFFGMVCMASAIDGPAALKDAANAPIAVENNDVIGIVDGTMENGVVAAAPVGGPVPANAFPNISLPSPPNSGATTGTLDFFSIATTVVSVAIAGSFFF</sequence>
<protein>
    <submittedName>
        <fullName evidence="2">Uncharacterized protein</fullName>
    </submittedName>
</protein>
<evidence type="ECO:0000256" key="1">
    <source>
        <dbReference type="SAM" id="SignalP"/>
    </source>
</evidence>
<organism evidence="2 3">
    <name type="scientific">Nicotiana attenuata</name>
    <name type="common">Coyote tobacco</name>
    <dbReference type="NCBI Taxonomy" id="49451"/>
    <lineage>
        <taxon>Eukaryota</taxon>
        <taxon>Viridiplantae</taxon>
        <taxon>Streptophyta</taxon>
        <taxon>Embryophyta</taxon>
        <taxon>Tracheophyta</taxon>
        <taxon>Spermatophyta</taxon>
        <taxon>Magnoliopsida</taxon>
        <taxon>eudicotyledons</taxon>
        <taxon>Gunneridae</taxon>
        <taxon>Pentapetalae</taxon>
        <taxon>asterids</taxon>
        <taxon>lamiids</taxon>
        <taxon>Solanales</taxon>
        <taxon>Solanaceae</taxon>
        <taxon>Nicotianoideae</taxon>
        <taxon>Nicotianeae</taxon>
        <taxon>Nicotiana</taxon>
    </lineage>
</organism>
<dbReference type="KEGG" id="nau:109233889"/>
<feature type="chain" id="PRO_5012724114" evidence="1">
    <location>
        <begin position="22"/>
        <end position="108"/>
    </location>
</feature>
<dbReference type="OMA" id="FFAMACM"/>
<proteinExistence type="predicted"/>
<dbReference type="Gramene" id="OIS97868">
    <property type="protein sequence ID" value="OIS97868"/>
    <property type="gene ID" value="A4A49_08456"/>
</dbReference>
<dbReference type="Proteomes" id="UP000187609">
    <property type="component" value="Unassembled WGS sequence"/>
</dbReference>
<reference evidence="2" key="1">
    <citation type="submission" date="2016-11" db="EMBL/GenBank/DDBJ databases">
        <title>The genome of Nicotiana attenuata.</title>
        <authorList>
            <person name="Xu S."/>
            <person name="Brockmoeller T."/>
            <person name="Gaquerel E."/>
            <person name="Navarro A."/>
            <person name="Kuhl H."/>
            <person name="Gase K."/>
            <person name="Ling Z."/>
            <person name="Zhou W."/>
            <person name="Kreitzer C."/>
            <person name="Stanke M."/>
            <person name="Tang H."/>
            <person name="Lyons E."/>
            <person name="Pandey P."/>
            <person name="Pandey S.P."/>
            <person name="Timmermann B."/>
            <person name="Baldwin I.T."/>
        </authorList>
    </citation>
    <scope>NUCLEOTIDE SEQUENCE [LARGE SCALE GENOMIC DNA]</scope>
    <source>
        <strain evidence="2">UT</strain>
    </source>
</reference>
<gene>
    <name evidence="2" type="ORF">A4A49_08456</name>
</gene>
<keyword evidence="1" id="KW-0732">Signal</keyword>
<accession>A0A1J6HYD0</accession>
<evidence type="ECO:0000313" key="2">
    <source>
        <dbReference type="EMBL" id="OIS97868.1"/>
    </source>
</evidence>
<dbReference type="AlphaFoldDB" id="A0A1J6HYD0"/>
<feature type="signal peptide" evidence="1">
    <location>
        <begin position="1"/>
        <end position="21"/>
    </location>
</feature>
<comment type="caution">
    <text evidence="2">The sequence shown here is derived from an EMBL/GenBank/DDBJ whole genome shotgun (WGS) entry which is preliminary data.</text>
</comment>
<dbReference type="OrthoDB" id="1226417at2759"/>
<keyword evidence="3" id="KW-1185">Reference proteome</keyword>